<comment type="similarity">
    <text evidence="1">Belongs to the universal ribosomal protein uS3 family.</text>
</comment>
<evidence type="ECO:0000256" key="3">
    <source>
        <dbReference type="ARBA" id="ARBA00023274"/>
    </source>
</evidence>
<dbReference type="EMBL" id="KJ398160">
    <property type="protein sequence ID" value="AHX02447.1"/>
    <property type="molecule type" value="Genomic_DNA"/>
</dbReference>
<dbReference type="GO" id="GO:0005840">
    <property type="term" value="C:ribosome"/>
    <property type="evidence" value="ECO:0007669"/>
    <property type="project" value="UniProtKB-KW"/>
</dbReference>
<reference evidence="4" key="1">
    <citation type="submission" date="2014-02" db="EMBL/GenBank/DDBJ databases">
        <title>Complete mitochondrion genomes reveal florideophycean red algal diversity.</title>
        <authorList>
            <person name="Yang E.C."/>
            <person name="Yoon H.S."/>
        </authorList>
    </citation>
    <scope>NUCLEOTIDE SEQUENCE</scope>
</reference>
<keyword evidence="2 4" id="KW-0689">Ribosomal protein</keyword>
<geneLocation type="mitochondrion" evidence="4"/>
<organism evidence="4">
    <name type="scientific">Plocamium cartilagineum</name>
    <name type="common">Red comb weed</name>
    <name type="synonym">Gelidium cartilagineum</name>
    <dbReference type="NCBI Taxonomy" id="31452"/>
    <lineage>
        <taxon>Eukaryota</taxon>
        <taxon>Rhodophyta</taxon>
        <taxon>Florideophyceae</taxon>
        <taxon>Rhodymeniophycidae</taxon>
        <taxon>Plocamiales</taxon>
        <taxon>Plocamiaceae</taxon>
        <taxon>Plocamium</taxon>
    </lineage>
</organism>
<dbReference type="InterPro" id="IPR036419">
    <property type="entry name" value="Ribosomal_S3_C_sf"/>
</dbReference>
<dbReference type="SUPFAM" id="SSF54821">
    <property type="entry name" value="Ribosomal protein S3 C-terminal domain"/>
    <property type="match status" value="1"/>
</dbReference>
<keyword evidence="4" id="KW-0496">Mitochondrion</keyword>
<gene>
    <name evidence="4" type="primary">rps3</name>
    <name evidence="4" type="ORF">Pcati.mt.02</name>
</gene>
<dbReference type="Gene3D" id="3.30.1140.32">
    <property type="entry name" value="Ribosomal protein S3, C-terminal domain"/>
    <property type="match status" value="1"/>
</dbReference>
<name>A0A0E3DBR7_PLOCA</name>
<evidence type="ECO:0000256" key="1">
    <source>
        <dbReference type="ARBA" id="ARBA00010761"/>
    </source>
</evidence>
<protein>
    <submittedName>
        <fullName evidence="4">Ribosomal protein S3</fullName>
    </submittedName>
</protein>
<dbReference type="GO" id="GO:1990904">
    <property type="term" value="C:ribonucleoprotein complex"/>
    <property type="evidence" value="ECO:0007669"/>
    <property type="project" value="UniProtKB-KW"/>
</dbReference>
<evidence type="ECO:0000256" key="2">
    <source>
        <dbReference type="ARBA" id="ARBA00022980"/>
    </source>
</evidence>
<keyword evidence="3" id="KW-0687">Ribonucleoprotein</keyword>
<sequence length="223" mass="27233">MSLRLGIIQVWNFMLQNYDHEFKNYAIILHKQLQLQLFLKYFFLNMIFFSHIDFWCYQNSIFLNIYYINIDFLKNKYFFKHYTELLNIIQKKFLCKIKIRLYYKIEHFSTVYLISNYFCYLLNENMSFSKILWILIRFLEKNLNTYKIMYSKKGPIKMILKGFKIKLVGRFHNTRNPMAKSIEYNMGSLSLISLKNQVEFSKTEVMTKLGVCGLHIWLFYEVC</sequence>
<accession>A0A0E3DBR7</accession>
<dbReference type="AlphaFoldDB" id="A0A0E3DBR7"/>
<evidence type="ECO:0000313" key="4">
    <source>
        <dbReference type="EMBL" id="AHX02447.1"/>
    </source>
</evidence>
<proteinExistence type="inferred from homology"/>